<dbReference type="Proteomes" id="UP001208570">
    <property type="component" value="Unassembled WGS sequence"/>
</dbReference>
<organism evidence="3 4">
    <name type="scientific">Paralvinella palmiformis</name>
    <dbReference type="NCBI Taxonomy" id="53620"/>
    <lineage>
        <taxon>Eukaryota</taxon>
        <taxon>Metazoa</taxon>
        <taxon>Spiralia</taxon>
        <taxon>Lophotrochozoa</taxon>
        <taxon>Annelida</taxon>
        <taxon>Polychaeta</taxon>
        <taxon>Sedentaria</taxon>
        <taxon>Canalipalpata</taxon>
        <taxon>Terebellida</taxon>
        <taxon>Terebelliformia</taxon>
        <taxon>Alvinellidae</taxon>
        <taxon>Paralvinella</taxon>
    </lineage>
</organism>
<dbReference type="SUPFAM" id="SSF52058">
    <property type="entry name" value="L domain-like"/>
    <property type="match status" value="1"/>
</dbReference>
<evidence type="ECO:0000313" key="3">
    <source>
        <dbReference type="EMBL" id="KAK2142583.1"/>
    </source>
</evidence>
<reference evidence="3" key="1">
    <citation type="journal article" date="2023" name="Mol. Biol. Evol.">
        <title>Third-Generation Sequencing Reveals the Adaptive Role of the Epigenome in Three Deep-Sea Polychaetes.</title>
        <authorList>
            <person name="Perez M."/>
            <person name="Aroh O."/>
            <person name="Sun Y."/>
            <person name="Lan Y."/>
            <person name="Juniper S.K."/>
            <person name="Young C.R."/>
            <person name="Angers B."/>
            <person name="Qian P.Y."/>
        </authorList>
    </citation>
    <scope>NUCLEOTIDE SEQUENCE</scope>
    <source>
        <strain evidence="3">P08H-3</strain>
    </source>
</reference>
<dbReference type="PANTHER" id="PTHR45712">
    <property type="entry name" value="AGAP008170-PA"/>
    <property type="match status" value="1"/>
</dbReference>
<dbReference type="AlphaFoldDB" id="A0AAD9MSK0"/>
<evidence type="ECO:0000256" key="2">
    <source>
        <dbReference type="ARBA" id="ARBA00022737"/>
    </source>
</evidence>
<dbReference type="PANTHER" id="PTHR45712:SF22">
    <property type="entry name" value="INSULIN-LIKE GROWTH FACTOR-BINDING PROTEIN COMPLEX ACID LABILE SUBUNIT"/>
    <property type="match status" value="1"/>
</dbReference>
<dbReference type="InterPro" id="IPR001611">
    <property type="entry name" value="Leu-rich_rpt"/>
</dbReference>
<evidence type="ECO:0000313" key="4">
    <source>
        <dbReference type="Proteomes" id="UP001208570"/>
    </source>
</evidence>
<keyword evidence="4" id="KW-1185">Reference proteome</keyword>
<comment type="caution">
    <text evidence="3">The sequence shown here is derived from an EMBL/GenBank/DDBJ whole genome shotgun (WGS) entry which is preliminary data.</text>
</comment>
<proteinExistence type="predicted"/>
<dbReference type="Gene3D" id="3.80.10.10">
    <property type="entry name" value="Ribonuclease Inhibitor"/>
    <property type="match status" value="1"/>
</dbReference>
<dbReference type="EMBL" id="JAODUP010000937">
    <property type="protein sequence ID" value="KAK2142583.1"/>
    <property type="molecule type" value="Genomic_DNA"/>
</dbReference>
<dbReference type="SMART" id="SM00364">
    <property type="entry name" value="LRR_BAC"/>
    <property type="match status" value="2"/>
</dbReference>
<dbReference type="PROSITE" id="PS51450">
    <property type="entry name" value="LRR"/>
    <property type="match status" value="1"/>
</dbReference>
<keyword evidence="2" id="KW-0677">Repeat</keyword>
<evidence type="ECO:0000256" key="1">
    <source>
        <dbReference type="ARBA" id="ARBA00022614"/>
    </source>
</evidence>
<accession>A0AAD9MSK0</accession>
<keyword evidence="1" id="KW-0433">Leucine-rich repeat</keyword>
<gene>
    <name evidence="3" type="ORF">LSH36_937g00011</name>
</gene>
<protein>
    <submittedName>
        <fullName evidence="3">Uncharacterized protein</fullName>
    </submittedName>
</protein>
<dbReference type="Pfam" id="PF13855">
    <property type="entry name" value="LRR_8"/>
    <property type="match status" value="1"/>
</dbReference>
<dbReference type="InterPro" id="IPR050333">
    <property type="entry name" value="SLRP"/>
</dbReference>
<sequence length="272" mass="30882">MYFLPLSTYMAWSIKPKHWPSHIFHQLDYSVEERIYETQTTVKLCNRTHQHGKTVDRKSTITTLIVTAAAANYDTQIGEYYHCSDSSLTTIPVDIPSGTKILRLTSNGISNFASFPELPLLEVIHLETNYLTAFPDLRNVSTTLRYLRLDRNLINWISEDRLSGLNSLEALILSNNRLSALPDVEMKHLEALIIDGNQLMANLAVLPRLGRTITNLKLGHPTMDPVSLVSLEAIPQLKTLTMERSGLRELPPVIEANPMLRKLYIRGNYIQE</sequence>
<dbReference type="InterPro" id="IPR032675">
    <property type="entry name" value="LRR_dom_sf"/>
</dbReference>
<name>A0AAD9MSK0_9ANNE</name>